<dbReference type="CDD" id="cd22162">
    <property type="entry name" value="F-box_AtSKIP3-like"/>
    <property type="match status" value="1"/>
</dbReference>
<evidence type="ECO:0000313" key="2">
    <source>
        <dbReference type="Proteomes" id="UP001408789"/>
    </source>
</evidence>
<dbReference type="InterPro" id="IPR036047">
    <property type="entry name" value="F-box-like_dom_sf"/>
</dbReference>
<gene>
    <name evidence="1" type="ORF">SSX86_030563</name>
</gene>
<comment type="caution">
    <text evidence="1">The sequence shown here is derived from an EMBL/GenBank/DDBJ whole genome shotgun (WGS) entry which is preliminary data.</text>
</comment>
<dbReference type="EMBL" id="JBCNJP010001601">
    <property type="protein sequence ID" value="KAK9050466.1"/>
    <property type="molecule type" value="Genomic_DNA"/>
</dbReference>
<organism evidence="1 2">
    <name type="scientific">Deinandra increscens subsp. villosa</name>
    <dbReference type="NCBI Taxonomy" id="3103831"/>
    <lineage>
        <taxon>Eukaryota</taxon>
        <taxon>Viridiplantae</taxon>
        <taxon>Streptophyta</taxon>
        <taxon>Embryophyta</taxon>
        <taxon>Tracheophyta</taxon>
        <taxon>Spermatophyta</taxon>
        <taxon>Magnoliopsida</taxon>
        <taxon>eudicotyledons</taxon>
        <taxon>Gunneridae</taxon>
        <taxon>Pentapetalae</taxon>
        <taxon>asterids</taxon>
        <taxon>campanulids</taxon>
        <taxon>Asterales</taxon>
        <taxon>Asteraceae</taxon>
        <taxon>Asteroideae</taxon>
        <taxon>Heliantheae alliance</taxon>
        <taxon>Madieae</taxon>
        <taxon>Madiinae</taxon>
        <taxon>Deinandra</taxon>
    </lineage>
</organism>
<evidence type="ECO:0008006" key="3">
    <source>
        <dbReference type="Google" id="ProtNLM"/>
    </source>
</evidence>
<dbReference type="PANTHER" id="PTHR32278">
    <property type="entry name" value="F-BOX DOMAIN-CONTAINING PROTEIN"/>
    <property type="match status" value="1"/>
</dbReference>
<keyword evidence="2" id="KW-1185">Reference proteome</keyword>
<dbReference type="Pfam" id="PF14299">
    <property type="entry name" value="PP2"/>
    <property type="match status" value="1"/>
</dbReference>
<dbReference type="Proteomes" id="UP001408789">
    <property type="component" value="Unassembled WGS sequence"/>
</dbReference>
<dbReference type="SUPFAM" id="SSF81383">
    <property type="entry name" value="F-box domain"/>
    <property type="match status" value="1"/>
</dbReference>
<name>A0AAP0C6X9_9ASTR</name>
<sequence length="584" mass="64939">MPSHSFQKKRSSHVEWSYMSVPSTHSRLSPPFITMPLSTKFNSGCTVFQNHFVHHVEGHLQEHKQLPINSYPDPVDGLPYTRNPVQCSFFTESSIDIPVSLDCVGSLCYSACVLPPLIEAQKGTKWIFQVKNGERFGSGSLKFIVNSVFKPAESTPPCLTAIRPSGKDKLCITDGRSSKTRKELFPAEVNEAGQTAAITEGEGSSSQMNDISNMLATSLIHLNNKLHVFSDLDGYVLCLTSETESGGDHPVVITEQEYCSPKRKPLLEEGPISRLPKMDNGNDVGGSFVPDDFFGSIPEGFVAQALSLTSPRDACRLSLVCSVFRSAADWDAVWESFLPPDYQKMVVTEAAAAGCCSKKQLYLRLCDHPVILDGGNKSFSLDKQSGKKCLMLGARDLSIVWGDTPRYWRWISLPESRFTEVAELISVCWFEVHGRITTSMLSPNTLYVAFIVFKSTSETHGFEYQPAEVSVGISGLKSETQTVFLEPQDEPRRRYPVVPRRRIGMYNRGHVRYPNPIVVPRSPSSNGNGPKQREDGWMEIELGEYFVKEGEEGELEMSMREVKGGNWKGGIVIQGIEIRPKTCN</sequence>
<dbReference type="InterPro" id="IPR025886">
    <property type="entry name" value="PP2-like"/>
</dbReference>
<reference evidence="1 2" key="1">
    <citation type="submission" date="2024-04" db="EMBL/GenBank/DDBJ databases">
        <title>The reference genome of an endangered Asteraceae, Deinandra increscens subsp. villosa, native to the Central Coast of California.</title>
        <authorList>
            <person name="Guilliams M."/>
            <person name="Hasenstab-Lehman K."/>
            <person name="Meyer R."/>
            <person name="Mcevoy S."/>
        </authorList>
    </citation>
    <scope>NUCLEOTIDE SEQUENCE [LARGE SCALE GENOMIC DNA]</scope>
    <source>
        <tissue evidence="1">Leaf</tissue>
    </source>
</reference>
<evidence type="ECO:0000313" key="1">
    <source>
        <dbReference type="EMBL" id="KAK9050466.1"/>
    </source>
</evidence>
<dbReference type="PANTHER" id="PTHR32278:SF118">
    <property type="entry name" value="PHLOEM PROTEIN"/>
    <property type="match status" value="1"/>
</dbReference>
<proteinExistence type="predicted"/>
<dbReference type="AlphaFoldDB" id="A0AAP0C6X9"/>
<protein>
    <recommendedName>
        <fullName evidence="3">F-box domain-containing protein</fullName>
    </recommendedName>
</protein>
<accession>A0AAP0C6X9</accession>